<evidence type="ECO:0000313" key="2">
    <source>
        <dbReference type="EMBL" id="PLW24956.1"/>
    </source>
</evidence>
<protein>
    <submittedName>
        <fullName evidence="2">Uncharacterized protein</fullName>
    </submittedName>
</protein>
<proteinExistence type="predicted"/>
<gene>
    <name evidence="2" type="ORF">PCASD_24237</name>
    <name evidence="1" type="ORF">PCASD_26131</name>
</gene>
<evidence type="ECO:0000313" key="3">
    <source>
        <dbReference type="Proteomes" id="UP000235392"/>
    </source>
</evidence>
<feature type="non-terminal residue" evidence="2">
    <location>
        <position position="1"/>
    </location>
</feature>
<comment type="caution">
    <text evidence="2">The sequence shown here is derived from an EMBL/GenBank/DDBJ whole genome shotgun (WGS) entry which is preliminary data.</text>
</comment>
<dbReference type="Proteomes" id="UP000235392">
    <property type="component" value="Unassembled WGS sequence"/>
</dbReference>
<dbReference type="AlphaFoldDB" id="A0A2N5THH1"/>
<dbReference type="EMBL" id="PGCI01000583">
    <property type="protein sequence ID" value="PLW24956.1"/>
    <property type="molecule type" value="Genomic_DNA"/>
</dbReference>
<reference evidence="2 3" key="1">
    <citation type="submission" date="2017-11" db="EMBL/GenBank/DDBJ databases">
        <title>De novo assembly and phasing of dikaryotic genomes from two isolates of Puccinia coronata f. sp. avenae, the causal agent of oat crown rust.</title>
        <authorList>
            <person name="Miller M.E."/>
            <person name="Zhang Y."/>
            <person name="Omidvar V."/>
            <person name="Sperschneider J."/>
            <person name="Schwessinger B."/>
            <person name="Raley C."/>
            <person name="Palmer J.M."/>
            <person name="Garnica D."/>
            <person name="Upadhyaya N."/>
            <person name="Rathjen J."/>
            <person name="Taylor J.M."/>
            <person name="Park R.F."/>
            <person name="Dodds P.N."/>
            <person name="Hirsch C.D."/>
            <person name="Kianian S.F."/>
            <person name="Figueroa M."/>
        </authorList>
    </citation>
    <scope>NUCLEOTIDE SEQUENCE [LARGE SCALE GENOMIC DNA]</scope>
    <source>
        <strain evidence="2">12SD80</strain>
    </source>
</reference>
<accession>A0A2N5THH1</accession>
<evidence type="ECO:0000313" key="1">
    <source>
        <dbReference type="EMBL" id="PLW04409.1"/>
    </source>
</evidence>
<dbReference type="EMBL" id="PGCI01001584">
    <property type="protein sequence ID" value="PLW04409.1"/>
    <property type="molecule type" value="Genomic_DNA"/>
</dbReference>
<name>A0A2N5THH1_9BASI</name>
<sequence>IARDKFLRWIDQHRDSLLLWLENSQMVEKLEDEEDGGDFYAGHANTAQKTAQANHPQTLGASLIFLAYYLQFLSTRPTDHDQLPLGCPSRPPLRRYAPWSSRRTTLLAIHSQIHFQNTHPCLSSDYANTTSLRRSS</sequence>
<organism evidence="2 3">
    <name type="scientific">Puccinia coronata f. sp. avenae</name>
    <dbReference type="NCBI Taxonomy" id="200324"/>
    <lineage>
        <taxon>Eukaryota</taxon>
        <taxon>Fungi</taxon>
        <taxon>Dikarya</taxon>
        <taxon>Basidiomycota</taxon>
        <taxon>Pucciniomycotina</taxon>
        <taxon>Pucciniomycetes</taxon>
        <taxon>Pucciniales</taxon>
        <taxon>Pucciniaceae</taxon>
        <taxon>Puccinia</taxon>
    </lineage>
</organism>